<proteinExistence type="predicted"/>
<protein>
    <submittedName>
        <fullName evidence="1">Uncharacterized protein</fullName>
    </submittedName>
</protein>
<evidence type="ECO:0000313" key="1">
    <source>
        <dbReference type="EMBL" id="MBX46297.1"/>
    </source>
</evidence>
<organism evidence="1">
    <name type="scientific">Rhizophora mucronata</name>
    <name type="common">Asiatic mangrove</name>
    <dbReference type="NCBI Taxonomy" id="61149"/>
    <lineage>
        <taxon>Eukaryota</taxon>
        <taxon>Viridiplantae</taxon>
        <taxon>Streptophyta</taxon>
        <taxon>Embryophyta</taxon>
        <taxon>Tracheophyta</taxon>
        <taxon>Spermatophyta</taxon>
        <taxon>Magnoliopsida</taxon>
        <taxon>eudicotyledons</taxon>
        <taxon>Gunneridae</taxon>
        <taxon>Pentapetalae</taxon>
        <taxon>rosids</taxon>
        <taxon>fabids</taxon>
        <taxon>Malpighiales</taxon>
        <taxon>Rhizophoraceae</taxon>
        <taxon>Rhizophora</taxon>
    </lineage>
</organism>
<sequence length="50" mass="5939">MQWNSMRVIFTSGPRIPLFFWSSVKPLTEDKSWISHLELRARATLCLQFL</sequence>
<accession>A0A2P2NUV8</accession>
<dbReference type="AlphaFoldDB" id="A0A2P2NUV8"/>
<name>A0A2P2NUV8_RHIMU</name>
<reference evidence="1" key="1">
    <citation type="submission" date="2018-02" db="EMBL/GenBank/DDBJ databases">
        <title>Rhizophora mucronata_Transcriptome.</title>
        <authorList>
            <person name="Meera S.P."/>
            <person name="Sreeshan A."/>
            <person name="Augustine A."/>
        </authorList>
    </citation>
    <scope>NUCLEOTIDE SEQUENCE</scope>
    <source>
        <tissue evidence="1">Leaf</tissue>
    </source>
</reference>
<dbReference type="EMBL" id="GGEC01065813">
    <property type="protein sequence ID" value="MBX46297.1"/>
    <property type="molecule type" value="Transcribed_RNA"/>
</dbReference>